<keyword evidence="7 8" id="KW-0472">Membrane</keyword>
<comment type="caution">
    <text evidence="10">The sequence shown here is derived from an EMBL/GenBank/DDBJ whole genome shotgun (WGS) entry which is preliminary data.</text>
</comment>
<dbReference type="InterPro" id="IPR005672">
    <property type="entry name" value="Phosphate_PstA"/>
</dbReference>
<dbReference type="Pfam" id="PF00528">
    <property type="entry name" value="BPD_transp_1"/>
    <property type="match status" value="1"/>
</dbReference>
<keyword evidence="6 8" id="KW-1133">Transmembrane helix</keyword>
<dbReference type="PROSITE" id="PS50928">
    <property type="entry name" value="ABC_TM1"/>
    <property type="match status" value="1"/>
</dbReference>
<dbReference type="OrthoDB" id="9807065at2"/>
<evidence type="ECO:0000256" key="4">
    <source>
        <dbReference type="ARBA" id="ARBA00022475"/>
    </source>
</evidence>
<dbReference type="GO" id="GO:0035435">
    <property type="term" value="P:phosphate ion transmembrane transport"/>
    <property type="evidence" value="ECO:0007669"/>
    <property type="project" value="InterPro"/>
</dbReference>
<comment type="similarity">
    <text evidence="2 8">Belongs to the binding-protein-dependent transport system permease family. CysTW subfamily.</text>
</comment>
<dbReference type="NCBIfam" id="TIGR00974">
    <property type="entry name" value="3a0107s02c"/>
    <property type="match status" value="1"/>
</dbReference>
<evidence type="ECO:0000256" key="7">
    <source>
        <dbReference type="ARBA" id="ARBA00023136"/>
    </source>
</evidence>
<dbReference type="AlphaFoldDB" id="A0A430ACF1"/>
<dbReference type="PANTHER" id="PTHR43470:SF4">
    <property type="entry name" value="ABC TRANSPORTER PERMEASE PROTEIN YQGI-RELATED"/>
    <property type="match status" value="1"/>
</dbReference>
<evidence type="ECO:0000256" key="2">
    <source>
        <dbReference type="ARBA" id="ARBA00007069"/>
    </source>
</evidence>
<evidence type="ECO:0000259" key="9">
    <source>
        <dbReference type="PROSITE" id="PS50928"/>
    </source>
</evidence>
<proteinExistence type="inferred from homology"/>
<evidence type="ECO:0000313" key="11">
    <source>
        <dbReference type="Proteomes" id="UP000287101"/>
    </source>
</evidence>
<reference evidence="10 11" key="1">
    <citation type="submission" date="2017-05" db="EMBL/GenBank/DDBJ databases">
        <title>Vagococcus spp. assemblies.</title>
        <authorList>
            <person name="Gulvik C.A."/>
        </authorList>
    </citation>
    <scope>NUCLEOTIDE SEQUENCE [LARGE SCALE GENOMIC DNA]</scope>
    <source>
        <strain evidence="10 11">CCUG 41755</strain>
    </source>
</reference>
<keyword evidence="11" id="KW-1185">Reference proteome</keyword>
<comment type="subcellular location">
    <subcellularLocation>
        <location evidence="1 8">Cell membrane</location>
        <topology evidence="1 8">Multi-pass membrane protein</topology>
    </subcellularLocation>
</comment>
<dbReference type="Proteomes" id="UP000287101">
    <property type="component" value="Unassembled WGS sequence"/>
</dbReference>
<organism evidence="10 11">
    <name type="scientific">Vagococcus fessus</name>
    <dbReference type="NCBI Taxonomy" id="120370"/>
    <lineage>
        <taxon>Bacteria</taxon>
        <taxon>Bacillati</taxon>
        <taxon>Bacillota</taxon>
        <taxon>Bacilli</taxon>
        <taxon>Lactobacillales</taxon>
        <taxon>Enterococcaceae</taxon>
        <taxon>Vagococcus</taxon>
    </lineage>
</organism>
<feature type="transmembrane region" description="Helical" evidence="8">
    <location>
        <begin position="260"/>
        <end position="283"/>
    </location>
</feature>
<dbReference type="PANTHER" id="PTHR43470">
    <property type="entry name" value="PHOSPHATE TRANSPORT SYSTEM PERMEASE PROTEIN PSTA-RELATED"/>
    <property type="match status" value="1"/>
</dbReference>
<keyword evidence="3" id="KW-0813">Transport</keyword>
<dbReference type="RefSeq" id="WP_126830609.1">
    <property type="nucleotide sequence ID" value="NZ_CBCRYB010000012.1"/>
</dbReference>
<gene>
    <name evidence="10" type="ORF">CBF31_02400</name>
</gene>
<dbReference type="Gene3D" id="1.10.3720.10">
    <property type="entry name" value="MetI-like"/>
    <property type="match status" value="1"/>
</dbReference>
<protein>
    <recommendedName>
        <fullName evidence="8">Phosphate transport system permease protein PstA</fullName>
    </recommendedName>
</protein>
<dbReference type="InterPro" id="IPR000515">
    <property type="entry name" value="MetI-like"/>
</dbReference>
<evidence type="ECO:0000256" key="5">
    <source>
        <dbReference type="ARBA" id="ARBA00022692"/>
    </source>
</evidence>
<sequence>MRKQQLDRLNTFFLSAITLGVVALVATFLIYILAKGAPALSWEFLTSVSKAFEEGGGIGIQLFNSLYIMILTLIICIPISLGAGIYLAEYAKDTRTTRFFRMAIEVMSSLPSIVIGLFGYLLFVVKFDFGFSVIAGAFSLSLLNLSFLTRMVEDAIRSVDEAQRDGGLALGLGRFETIMKIVVPSAIPGIVTGVVLVAGRVFGEAAALIFSAGQSAPALDFTVWNPMNPASPLNIFRPAETLAVHIWKLNSEGLMPDGPLVAAGAGAVLVIIILLFNTLAKVLGKLLEKRLSR</sequence>
<evidence type="ECO:0000256" key="6">
    <source>
        <dbReference type="ARBA" id="ARBA00022989"/>
    </source>
</evidence>
<dbReference type="GO" id="GO:0005886">
    <property type="term" value="C:plasma membrane"/>
    <property type="evidence" value="ECO:0007669"/>
    <property type="project" value="UniProtKB-SubCell"/>
</dbReference>
<feature type="transmembrane region" description="Helical" evidence="8">
    <location>
        <begin position="12"/>
        <end position="34"/>
    </location>
</feature>
<dbReference type="CDD" id="cd06261">
    <property type="entry name" value="TM_PBP2"/>
    <property type="match status" value="1"/>
</dbReference>
<dbReference type="EMBL" id="NGJY01000001">
    <property type="protein sequence ID" value="RSU04891.1"/>
    <property type="molecule type" value="Genomic_DNA"/>
</dbReference>
<name>A0A430ACF1_9ENTE</name>
<feature type="domain" description="ABC transmembrane type-1" evidence="9">
    <location>
        <begin position="62"/>
        <end position="280"/>
    </location>
</feature>
<feature type="transmembrane region" description="Helical" evidence="8">
    <location>
        <begin position="66"/>
        <end position="87"/>
    </location>
</feature>
<feature type="transmembrane region" description="Helical" evidence="8">
    <location>
        <begin position="99"/>
        <end position="123"/>
    </location>
</feature>
<keyword evidence="5 8" id="KW-0812">Transmembrane</keyword>
<dbReference type="SUPFAM" id="SSF161098">
    <property type="entry name" value="MetI-like"/>
    <property type="match status" value="1"/>
</dbReference>
<keyword evidence="4 8" id="KW-1003">Cell membrane</keyword>
<evidence type="ECO:0000256" key="8">
    <source>
        <dbReference type="RuleBase" id="RU363043"/>
    </source>
</evidence>
<evidence type="ECO:0000256" key="1">
    <source>
        <dbReference type="ARBA" id="ARBA00004651"/>
    </source>
</evidence>
<evidence type="ECO:0000313" key="10">
    <source>
        <dbReference type="EMBL" id="RSU04891.1"/>
    </source>
</evidence>
<feature type="transmembrane region" description="Helical" evidence="8">
    <location>
        <begin position="129"/>
        <end position="148"/>
    </location>
</feature>
<dbReference type="InterPro" id="IPR035906">
    <property type="entry name" value="MetI-like_sf"/>
</dbReference>
<feature type="transmembrane region" description="Helical" evidence="8">
    <location>
        <begin position="181"/>
        <end position="202"/>
    </location>
</feature>
<dbReference type="GO" id="GO:0005315">
    <property type="term" value="F:phosphate transmembrane transporter activity"/>
    <property type="evidence" value="ECO:0007669"/>
    <property type="project" value="InterPro"/>
</dbReference>
<evidence type="ECO:0000256" key="3">
    <source>
        <dbReference type="ARBA" id="ARBA00022448"/>
    </source>
</evidence>
<accession>A0A430ACF1</accession>